<dbReference type="InterPro" id="IPR039924">
    <property type="entry name" value="ICln/Lot5/Saf5"/>
</dbReference>
<evidence type="ECO:0000256" key="4">
    <source>
        <dbReference type="ARBA" id="ARBA00015935"/>
    </source>
</evidence>
<dbReference type="eggNOG" id="ENOG502RY1I">
    <property type="taxonomic scope" value="Eukaryota"/>
</dbReference>
<dbReference type="Pfam" id="PF03517">
    <property type="entry name" value="Voldacs"/>
    <property type="match status" value="1"/>
</dbReference>
<comment type="similarity">
    <text evidence="3">Belongs to the LOT5 family.</text>
</comment>
<dbReference type="InterPro" id="IPR011993">
    <property type="entry name" value="PH-like_dom_sf"/>
</dbReference>
<dbReference type="GO" id="GO:0005737">
    <property type="term" value="C:cytoplasm"/>
    <property type="evidence" value="ECO:0007669"/>
    <property type="project" value="UniProtKB-SubCell"/>
</dbReference>
<sequence>MSPNIISIKPSIENCDPIKKYQKSTPIKYSLQENPILYGGGRKWLLQCSNYKILSNLLGSEIDFGIEDDDKLIDLFVLNTSFIIWFNSLDKGIELSYLDIPAHAVRKNNFNKLELYLQLNLEHIDEILELSFRPKYLENERFLNESIEKLFTYEFFGFNKGNKLIFNTFNSIGKCSCFHNLPNHDGDDQDDEMDEDPELIDININDYINDYNDENLNEFYDNSGNADDLNTKNLNLVENPSSIMVSIYNDDINLKTRFRDEIDESLEVNKKIRN</sequence>
<name>K0KMV7_WICCF</name>
<comment type="caution">
    <text evidence="7">The sequence shown here is derived from an EMBL/GenBank/DDBJ whole genome shotgun (WGS) entry which is preliminary data.</text>
</comment>
<evidence type="ECO:0000313" key="7">
    <source>
        <dbReference type="EMBL" id="CCH43552.1"/>
    </source>
</evidence>
<reference evidence="7 8" key="1">
    <citation type="journal article" date="2012" name="Eukaryot. Cell">
        <title>Draft genome sequence of Wickerhamomyces ciferrii NRRL Y-1031 F-60-10.</title>
        <authorList>
            <person name="Schneider J."/>
            <person name="Andrea H."/>
            <person name="Blom J."/>
            <person name="Jaenicke S."/>
            <person name="Ruckert C."/>
            <person name="Schorsch C."/>
            <person name="Szczepanowski R."/>
            <person name="Farwick M."/>
            <person name="Goesmann A."/>
            <person name="Puhler A."/>
            <person name="Schaffer S."/>
            <person name="Tauch A."/>
            <person name="Kohler T."/>
            <person name="Brinkrolf K."/>
        </authorList>
    </citation>
    <scope>NUCLEOTIDE SEQUENCE [LARGE SCALE GENOMIC DNA]</scope>
    <source>
        <strain evidence="8">ATCC 14091 / BCRC 22168 / CBS 111 / JCM 3599 / NBRC 0793 / NRRL Y-1031 F-60-10</strain>
    </source>
</reference>
<dbReference type="STRING" id="1206466.K0KMV7"/>
<dbReference type="HOGENOM" id="CLU_073622_0_0_1"/>
<evidence type="ECO:0000256" key="2">
    <source>
        <dbReference type="ARBA" id="ARBA00004496"/>
    </source>
</evidence>
<dbReference type="InParanoid" id="K0KMV7"/>
<dbReference type="Gene3D" id="2.30.29.30">
    <property type="entry name" value="Pleckstrin-homology domain (PH domain)/Phosphotyrosine-binding domain (PTB)"/>
    <property type="match status" value="1"/>
</dbReference>
<dbReference type="Proteomes" id="UP000009328">
    <property type="component" value="Unassembled WGS sequence"/>
</dbReference>
<accession>K0KMV7</accession>
<proteinExistence type="inferred from homology"/>
<keyword evidence="6" id="KW-0539">Nucleus</keyword>
<gene>
    <name evidence="7" type="ORF">BN7_3104</name>
</gene>
<dbReference type="GO" id="GO:0005634">
    <property type="term" value="C:nucleus"/>
    <property type="evidence" value="ECO:0007669"/>
    <property type="project" value="UniProtKB-SubCell"/>
</dbReference>
<keyword evidence="8" id="KW-1185">Reference proteome</keyword>
<evidence type="ECO:0000256" key="1">
    <source>
        <dbReference type="ARBA" id="ARBA00004123"/>
    </source>
</evidence>
<evidence type="ECO:0000313" key="8">
    <source>
        <dbReference type="Proteomes" id="UP000009328"/>
    </source>
</evidence>
<evidence type="ECO:0000256" key="5">
    <source>
        <dbReference type="ARBA" id="ARBA00022490"/>
    </source>
</evidence>
<protein>
    <recommendedName>
        <fullName evidence="4">Protein LOT5</fullName>
    </recommendedName>
</protein>
<evidence type="ECO:0000256" key="6">
    <source>
        <dbReference type="ARBA" id="ARBA00023242"/>
    </source>
</evidence>
<dbReference type="EMBL" id="CAIF01000083">
    <property type="protein sequence ID" value="CCH43552.1"/>
    <property type="molecule type" value="Genomic_DNA"/>
</dbReference>
<keyword evidence="5" id="KW-0963">Cytoplasm</keyword>
<dbReference type="AlphaFoldDB" id="K0KMV7"/>
<comment type="subcellular location">
    <subcellularLocation>
        <location evidence="2">Cytoplasm</location>
    </subcellularLocation>
    <subcellularLocation>
        <location evidence="1">Nucleus</location>
    </subcellularLocation>
</comment>
<organism evidence="7 8">
    <name type="scientific">Wickerhamomyces ciferrii (strain ATCC 14091 / BCRC 22168 / CBS 111 / JCM 3599 / NBRC 0793 / NRRL Y-1031 F-60-10)</name>
    <name type="common">Yeast</name>
    <name type="synonym">Pichia ciferrii</name>
    <dbReference type="NCBI Taxonomy" id="1206466"/>
    <lineage>
        <taxon>Eukaryota</taxon>
        <taxon>Fungi</taxon>
        <taxon>Dikarya</taxon>
        <taxon>Ascomycota</taxon>
        <taxon>Saccharomycotina</taxon>
        <taxon>Saccharomycetes</taxon>
        <taxon>Phaffomycetales</taxon>
        <taxon>Wickerhamomycetaceae</taxon>
        <taxon>Wickerhamomyces</taxon>
    </lineage>
</organism>
<dbReference type="FunCoup" id="K0KMV7">
    <property type="interactions" value="37"/>
</dbReference>
<evidence type="ECO:0000256" key="3">
    <source>
        <dbReference type="ARBA" id="ARBA00006172"/>
    </source>
</evidence>